<dbReference type="SUPFAM" id="SSF51735">
    <property type="entry name" value="NAD(P)-binding Rossmann-fold domains"/>
    <property type="match status" value="1"/>
</dbReference>
<accession>A0ABR4NL97</accession>
<dbReference type="Pfam" id="PF01370">
    <property type="entry name" value="Epimerase"/>
    <property type="match status" value="1"/>
</dbReference>
<reference evidence="8 9" key="1">
    <citation type="submission" date="2023-09" db="EMBL/GenBank/DDBJ databases">
        <title>Pangenome analysis of Batrachochytrium dendrobatidis and related Chytrids.</title>
        <authorList>
            <person name="Yacoub M.N."/>
            <person name="Stajich J.E."/>
            <person name="James T.Y."/>
        </authorList>
    </citation>
    <scope>NUCLEOTIDE SEQUENCE [LARGE SCALE GENOMIC DNA]</scope>
    <source>
        <strain evidence="8 9">JEL0888</strain>
    </source>
</reference>
<dbReference type="CDD" id="cd05247">
    <property type="entry name" value="UDP_G4E_1_SDR_e"/>
    <property type="match status" value="1"/>
</dbReference>
<keyword evidence="4 6" id="KW-0413">Isomerase</keyword>
<feature type="domain" description="NAD-dependent epimerase/dehydratase" evidence="7">
    <location>
        <begin position="3"/>
        <end position="253"/>
    </location>
</feature>
<sequence>MKVLVCGGAGYIGSHLVREISKLPGYEVVVFDNLAKGHAAAVPAGVKLERGDIRNKDDLERVFASFKPEAVFHFAAWIEVGESCSDPLKYYENNVCGTVTLLQAVQRHGTKYFIFSSTAALFGTPDRIPIHEFDTTVPKNPYGDTKLAVEVMLKACDDAFGLKSVCLRYFNACGADASGEIGEDHEPESHIIPIVLQVPRGKREKVFIFGNDYNTPDGTCIRDYVHVTDLASAHIKSLEYLVKHNKSDKFNLGSGKGFSVKEIVEAARRVTGHPIPAEVKDRRPGDPDTLVAASQRAEEILGWKRQYTDIEAIVQTAWNFHQKHPNGLH</sequence>
<dbReference type="NCBIfam" id="TIGR01179">
    <property type="entry name" value="galE"/>
    <property type="match status" value="1"/>
</dbReference>
<comment type="pathway">
    <text evidence="6">Carbohydrate metabolism; galactose metabolism.</text>
</comment>
<evidence type="ECO:0000256" key="2">
    <source>
        <dbReference type="ARBA" id="ARBA00007637"/>
    </source>
</evidence>
<evidence type="ECO:0000256" key="3">
    <source>
        <dbReference type="ARBA" id="ARBA00023027"/>
    </source>
</evidence>
<dbReference type="Gene3D" id="3.40.50.720">
    <property type="entry name" value="NAD(P)-binding Rossmann-like Domain"/>
    <property type="match status" value="1"/>
</dbReference>
<dbReference type="Gene3D" id="3.90.25.10">
    <property type="entry name" value="UDP-galactose 4-epimerase, domain 1"/>
    <property type="match status" value="1"/>
</dbReference>
<dbReference type="InterPro" id="IPR036291">
    <property type="entry name" value="NAD(P)-bd_dom_sf"/>
</dbReference>
<gene>
    <name evidence="8" type="ORF">HK105_200377</name>
</gene>
<keyword evidence="9" id="KW-1185">Reference proteome</keyword>
<name>A0ABR4NL97_9FUNG</name>
<protein>
    <recommendedName>
        <fullName evidence="6">UDP-glucose 4-epimerase</fullName>
        <ecNumber evidence="6">5.1.3.2</ecNumber>
    </recommendedName>
</protein>
<comment type="cofactor">
    <cofactor evidence="1 6">
        <name>NAD(+)</name>
        <dbReference type="ChEBI" id="CHEBI:57540"/>
    </cofactor>
</comment>
<comment type="subunit">
    <text evidence="6">Homodimer.</text>
</comment>
<keyword evidence="5 6" id="KW-0119">Carbohydrate metabolism</keyword>
<dbReference type="EC" id="5.1.3.2" evidence="6"/>
<dbReference type="PANTHER" id="PTHR43725">
    <property type="entry name" value="UDP-GLUCOSE 4-EPIMERASE"/>
    <property type="match status" value="1"/>
</dbReference>
<evidence type="ECO:0000313" key="8">
    <source>
        <dbReference type="EMBL" id="KAL2920304.1"/>
    </source>
</evidence>
<comment type="similarity">
    <text evidence="2 6">Belongs to the NAD(P)-dependent epimerase/dehydratase family.</text>
</comment>
<dbReference type="InterPro" id="IPR005886">
    <property type="entry name" value="UDP_G4E"/>
</dbReference>
<dbReference type="PANTHER" id="PTHR43725:SF53">
    <property type="entry name" value="UDP-ARABINOSE 4-EPIMERASE 1"/>
    <property type="match status" value="1"/>
</dbReference>
<proteinExistence type="inferred from homology"/>
<dbReference type="EMBL" id="JADGIZ020000001">
    <property type="protein sequence ID" value="KAL2920304.1"/>
    <property type="molecule type" value="Genomic_DNA"/>
</dbReference>
<evidence type="ECO:0000256" key="6">
    <source>
        <dbReference type="RuleBase" id="RU366046"/>
    </source>
</evidence>
<comment type="caution">
    <text evidence="8">The sequence shown here is derived from an EMBL/GenBank/DDBJ whole genome shotgun (WGS) entry which is preliminary data.</text>
</comment>
<evidence type="ECO:0000313" key="9">
    <source>
        <dbReference type="Proteomes" id="UP001527925"/>
    </source>
</evidence>
<comment type="catalytic activity">
    <reaction evidence="6">
        <text>UDP-alpha-D-glucose = UDP-alpha-D-galactose</text>
        <dbReference type="Rhea" id="RHEA:22168"/>
        <dbReference type="ChEBI" id="CHEBI:58885"/>
        <dbReference type="ChEBI" id="CHEBI:66914"/>
        <dbReference type="EC" id="5.1.3.2"/>
    </reaction>
</comment>
<dbReference type="Proteomes" id="UP001527925">
    <property type="component" value="Unassembled WGS sequence"/>
</dbReference>
<evidence type="ECO:0000259" key="7">
    <source>
        <dbReference type="Pfam" id="PF01370"/>
    </source>
</evidence>
<keyword evidence="3 6" id="KW-0520">NAD</keyword>
<evidence type="ECO:0000256" key="4">
    <source>
        <dbReference type="ARBA" id="ARBA00023235"/>
    </source>
</evidence>
<evidence type="ECO:0000256" key="5">
    <source>
        <dbReference type="ARBA" id="ARBA00023277"/>
    </source>
</evidence>
<dbReference type="InterPro" id="IPR001509">
    <property type="entry name" value="Epimerase_deHydtase"/>
</dbReference>
<evidence type="ECO:0000256" key="1">
    <source>
        <dbReference type="ARBA" id="ARBA00001911"/>
    </source>
</evidence>
<organism evidence="8 9">
    <name type="scientific">Polyrhizophydium stewartii</name>
    <dbReference type="NCBI Taxonomy" id="2732419"/>
    <lineage>
        <taxon>Eukaryota</taxon>
        <taxon>Fungi</taxon>
        <taxon>Fungi incertae sedis</taxon>
        <taxon>Chytridiomycota</taxon>
        <taxon>Chytridiomycota incertae sedis</taxon>
        <taxon>Chytridiomycetes</taxon>
        <taxon>Rhizophydiales</taxon>
        <taxon>Rhizophydiales incertae sedis</taxon>
        <taxon>Polyrhizophydium</taxon>
    </lineage>
</organism>